<dbReference type="InterPro" id="IPR050546">
    <property type="entry name" value="Glycosyl_Hydrlase_16"/>
</dbReference>
<keyword evidence="4" id="KW-1185">Reference proteome</keyword>
<accession>A0A0B4FZN6</accession>
<dbReference type="EMBL" id="AZNF01000014">
    <property type="protein sequence ID" value="KID61689.1"/>
    <property type="molecule type" value="Genomic_DNA"/>
</dbReference>
<dbReference type="InterPro" id="IPR013320">
    <property type="entry name" value="ConA-like_dom_sf"/>
</dbReference>
<feature type="signal peptide" evidence="1">
    <location>
        <begin position="1"/>
        <end position="22"/>
    </location>
</feature>
<evidence type="ECO:0000313" key="3">
    <source>
        <dbReference type="EMBL" id="KID61689.1"/>
    </source>
</evidence>
<dbReference type="AlphaFoldDB" id="A0A0B4FZN6"/>
<proteinExistence type="predicted"/>
<gene>
    <name evidence="3" type="ORF">MAN_08928</name>
</gene>
<name>A0A0B4FZN6_METAF</name>
<dbReference type="SUPFAM" id="SSF49899">
    <property type="entry name" value="Concanavalin A-like lectins/glucanases"/>
    <property type="match status" value="1"/>
</dbReference>
<dbReference type="PANTHER" id="PTHR10963">
    <property type="entry name" value="GLYCOSYL HYDROLASE-RELATED"/>
    <property type="match status" value="1"/>
</dbReference>
<dbReference type="GO" id="GO:0009251">
    <property type="term" value="P:glucan catabolic process"/>
    <property type="evidence" value="ECO:0007669"/>
    <property type="project" value="TreeGrafter"/>
</dbReference>
<feature type="chain" id="PRO_5002102813" evidence="1">
    <location>
        <begin position="23"/>
        <end position="344"/>
    </location>
</feature>
<evidence type="ECO:0000259" key="2">
    <source>
        <dbReference type="PROSITE" id="PS51762"/>
    </source>
</evidence>
<reference evidence="3 4" key="1">
    <citation type="journal article" date="2014" name="Proc. Natl. Acad. Sci. U.S.A.">
        <title>Trajectory and genomic determinants of fungal-pathogen speciation and host adaptation.</title>
        <authorList>
            <person name="Hu X."/>
            <person name="Xiao G."/>
            <person name="Zheng P."/>
            <person name="Shang Y."/>
            <person name="Su Y."/>
            <person name="Zhang X."/>
            <person name="Liu X."/>
            <person name="Zhan S."/>
            <person name="St Leger R.J."/>
            <person name="Wang C."/>
        </authorList>
    </citation>
    <scope>NUCLEOTIDE SEQUENCE [LARGE SCALE GENOMIC DNA]</scope>
    <source>
        <strain evidence="3 4">ARSEF 549</strain>
    </source>
</reference>
<dbReference type="GO" id="GO:0004553">
    <property type="term" value="F:hydrolase activity, hydrolyzing O-glycosyl compounds"/>
    <property type="evidence" value="ECO:0007669"/>
    <property type="project" value="InterPro"/>
</dbReference>
<dbReference type="HOGENOM" id="CLU_016972_0_3_1"/>
<dbReference type="PROSITE" id="PS51762">
    <property type="entry name" value="GH16_2"/>
    <property type="match status" value="1"/>
</dbReference>
<dbReference type="VEuPathDB" id="FungiDB:MAN_08928"/>
<dbReference type="InterPro" id="IPR000757">
    <property type="entry name" value="Beta-glucanase-like"/>
</dbReference>
<organism evidence="3 4">
    <name type="scientific">Metarhizium anisopliae (strain ARSEF 549)</name>
    <dbReference type="NCBI Taxonomy" id="3151832"/>
    <lineage>
        <taxon>Eukaryota</taxon>
        <taxon>Fungi</taxon>
        <taxon>Dikarya</taxon>
        <taxon>Ascomycota</taxon>
        <taxon>Pezizomycotina</taxon>
        <taxon>Sordariomycetes</taxon>
        <taxon>Hypocreomycetidae</taxon>
        <taxon>Hypocreales</taxon>
        <taxon>Clavicipitaceae</taxon>
        <taxon>Metarhizium</taxon>
    </lineage>
</organism>
<dbReference type="Proteomes" id="UP000031186">
    <property type="component" value="Unassembled WGS sequence"/>
</dbReference>
<dbReference type="Gene3D" id="2.60.120.200">
    <property type="match status" value="1"/>
</dbReference>
<feature type="domain" description="GH16" evidence="2">
    <location>
        <begin position="38"/>
        <end position="281"/>
    </location>
</feature>
<dbReference type="PANTHER" id="PTHR10963:SF24">
    <property type="entry name" value="GLYCOSIDASE C21B10.07-RELATED"/>
    <property type="match status" value="1"/>
</dbReference>
<comment type="caution">
    <text evidence="3">The sequence shown here is derived from an EMBL/GenBank/DDBJ whole genome shotgun (WGS) entry which is preliminary data.</text>
</comment>
<sequence length="344" mass="38547">MRPLSSLHATSVLALLCANSAATEFRLKNTYDASNFFDSFDFLTYGTVQTQNDDNWSWVKYQNLENAQSKGLTQIKNGEVYLGVDHTSLLDSSAEGRDSLRVISKDKFKYGLIVTRFSHLPSRVCGGWPAYWTLGVGEWPKAGEIDIYEGWNLNIYNKPAIHVGTEEEVGKCIADQSNQEATLRTTNCDNTFADNVTQWRRQGCQSEETVNSNSIWASPEGGIQALEWTKDYIKIFTWPHGKEPSNLGQATVVDTSLWGKPSVQILGSQCDIDRVFAEQQILFTLPFCGTPPGTEEFWAGLDGGSGTTCDKFTGETCIDYVAKNPQAFEDFYFQVQDVRYFESQ</sequence>
<dbReference type="Pfam" id="PF26113">
    <property type="entry name" value="GH16_XgeA"/>
    <property type="match status" value="1"/>
</dbReference>
<evidence type="ECO:0000256" key="1">
    <source>
        <dbReference type="SAM" id="SignalP"/>
    </source>
</evidence>
<protein>
    <submittedName>
        <fullName evidence="3">Beta-1,3-endoglucanase</fullName>
    </submittedName>
</protein>
<keyword evidence="1" id="KW-0732">Signal</keyword>
<evidence type="ECO:0000313" key="4">
    <source>
        <dbReference type="Proteomes" id="UP000031186"/>
    </source>
</evidence>
<feature type="non-terminal residue" evidence="3">
    <location>
        <position position="1"/>
    </location>
</feature>